<dbReference type="GO" id="GO:0030126">
    <property type="term" value="C:COPI vesicle coat"/>
    <property type="evidence" value="ECO:0007669"/>
    <property type="project" value="InterPro"/>
</dbReference>
<dbReference type="GO" id="GO:0005793">
    <property type="term" value="C:endoplasmic reticulum-Golgi intermediate compartment"/>
    <property type="evidence" value="ECO:0007669"/>
    <property type="project" value="TreeGrafter"/>
</dbReference>
<comment type="function">
    <text evidence="11">The coatomer is a cytosolic protein complex that binds to dilysine motifs and reversibly associates with Golgi non-clathrin-coated vesicles, which further mediate biosynthetic protein transport from the ER, via the Golgi up to the trans Golgi network. Coatomer complex is required for budding from Golgi membranes, and is essential for the retrograde Golgi-to-ER transport of dilysine-tagged proteins.</text>
</comment>
<dbReference type="InterPro" id="IPR032154">
    <property type="entry name" value="Coatomer_g_Cpla"/>
</dbReference>
<dbReference type="FunFam" id="2.60.40.1480:FF:000001">
    <property type="entry name" value="Coatomer subunit gamma"/>
    <property type="match status" value="1"/>
</dbReference>
<dbReference type="SUPFAM" id="SSF49348">
    <property type="entry name" value="Clathrin adaptor appendage domain"/>
    <property type="match status" value="1"/>
</dbReference>
<evidence type="ECO:0000256" key="6">
    <source>
        <dbReference type="ARBA" id="ARBA00022892"/>
    </source>
</evidence>
<dbReference type="SUPFAM" id="SSF55711">
    <property type="entry name" value="Subdomain of clathrin and coatomer appendage domain"/>
    <property type="match status" value="1"/>
</dbReference>
<accession>A0A7I8VHI4</accession>
<keyword evidence="8 11" id="KW-0333">Golgi apparatus</keyword>
<evidence type="ECO:0000313" key="16">
    <source>
        <dbReference type="Proteomes" id="UP000549394"/>
    </source>
</evidence>
<evidence type="ECO:0000256" key="8">
    <source>
        <dbReference type="ARBA" id="ARBA00023034"/>
    </source>
</evidence>
<dbReference type="Proteomes" id="UP000549394">
    <property type="component" value="Unassembled WGS sequence"/>
</dbReference>
<evidence type="ECO:0000259" key="14">
    <source>
        <dbReference type="Pfam" id="PF16381"/>
    </source>
</evidence>
<feature type="domain" description="Clathrin/coatomer adaptor adaptin-like N-terminal" evidence="12">
    <location>
        <begin position="27"/>
        <end position="542"/>
    </location>
</feature>
<keyword evidence="4 11" id="KW-0963">Cytoplasm</keyword>
<dbReference type="GO" id="GO:0005783">
    <property type="term" value="C:endoplasmic reticulum"/>
    <property type="evidence" value="ECO:0007669"/>
    <property type="project" value="TreeGrafter"/>
</dbReference>
<dbReference type="InterPro" id="IPR002553">
    <property type="entry name" value="Clathrin/coatomer_adapt-like_N"/>
</dbReference>
<dbReference type="InterPro" id="IPR011989">
    <property type="entry name" value="ARM-like"/>
</dbReference>
<dbReference type="Pfam" id="PF16381">
    <property type="entry name" value="Coatomer_g_Cpla"/>
    <property type="match status" value="1"/>
</dbReference>
<dbReference type="Pfam" id="PF08752">
    <property type="entry name" value="COP-gamma_platf"/>
    <property type="match status" value="1"/>
</dbReference>
<sequence length="874" mass="95328">MHGFRRDKKEEEDGSGSHSLLHLDKSSVLQEARATFNGTPVVARKCSHVLTKILMVLNQGEAIGKEEATETFFAITKLFQSRDQAVRRLVYVCIKDMASISNDVIIVTSSLTKDMTGKEDEWRAPAIRALCRITDAQMLQSIERLMKQAMVDKTPQVASAALTSSVHVARTNPEVVRRWLNEATEAASSSGEGLVQYHAIGLLYTARKHDKLAVRKLVSKHARIANRSSLACCLLIRIAAKALEEDDSVPNSGEMMDFIEGCLRHKSEMVIYEAARSLVGLNATNPKELAPAVSVLQLFCSSPKPTLRLAAVRTLSAAAAIQPAAVSACNLDLENLMSDGNRSVATLAMSTLLKTGGESSVERLVKQISSFMADIGDELKVEVVRAVRSLCEKFPRKASTLSATLAQMLRDEGGVEYKSALVDALIAVLHDDNDARNAALSHLCEFIEDCEHTSLATRVLHVLGREGPKTARPAAFIRYIYNRVILEAAAVRAAAVTALAQFGAHCPQLLPSILVLLRRCALDQDDEVRDRATLYIAIFQSEDQSLISSFISGEMHYSVTALEKSLKNYLKTSCSEEFDMKTVPIATPLEQGITSGSAPGSAPIEPVVARAKATVKEDPLEKVPQLAKYSPVFKSSGPLALTEALTEYTVSCVKHVTGSHVVLQFTCENTLTDQLLEDVWVQVEGDLEIVEIVNIDELKCGVQQSCYTVVELPDVDNLSSTFTLACTLKFKVRDCDPTTGEVDDGSYDDDYVLEDIEITVADHIQKVLKADWAAAWEELGPQNELEDTFALSAMNTLQEAVKQIHSFLGMQACERSDNVPEGRSAHTLLLAGVFRGGHAVLVRSRLALSNGVTMNLSVRSTDPRVSNLITQSVG</sequence>
<dbReference type="Gene3D" id="3.30.310.10">
    <property type="entry name" value="TATA-Binding Protein"/>
    <property type="match status" value="1"/>
</dbReference>
<dbReference type="InterPro" id="IPR016024">
    <property type="entry name" value="ARM-type_fold"/>
</dbReference>
<comment type="subunit">
    <text evidence="11">Oligomeric complex.</text>
</comment>
<reference evidence="15 16" key="1">
    <citation type="submission" date="2020-08" db="EMBL/GenBank/DDBJ databases">
        <authorList>
            <person name="Hejnol A."/>
        </authorList>
    </citation>
    <scope>NUCLEOTIDE SEQUENCE [LARGE SCALE GENOMIC DNA]</scope>
</reference>
<feature type="domain" description="Coatomer subunit gamma C-terminal" evidence="14">
    <location>
        <begin position="761"/>
        <end position="873"/>
    </location>
</feature>
<keyword evidence="10 11" id="KW-0968">Cytoplasmic vesicle</keyword>
<dbReference type="GO" id="GO:0000139">
    <property type="term" value="C:Golgi membrane"/>
    <property type="evidence" value="ECO:0007669"/>
    <property type="project" value="UniProtKB-SubCell"/>
</dbReference>
<dbReference type="Gene3D" id="1.25.10.10">
    <property type="entry name" value="Leucine-rich Repeat Variant"/>
    <property type="match status" value="2"/>
</dbReference>
<evidence type="ECO:0000256" key="9">
    <source>
        <dbReference type="ARBA" id="ARBA00023136"/>
    </source>
</evidence>
<dbReference type="PANTHER" id="PTHR10261">
    <property type="entry name" value="COATOMER SUBUNIT GAMMA"/>
    <property type="match status" value="1"/>
</dbReference>
<dbReference type="PANTHER" id="PTHR10261:SF0">
    <property type="entry name" value="COATOMER SUBUNIT GAMMA-2"/>
    <property type="match status" value="1"/>
</dbReference>
<dbReference type="GO" id="GO:0005198">
    <property type="term" value="F:structural molecule activity"/>
    <property type="evidence" value="ECO:0007669"/>
    <property type="project" value="InterPro"/>
</dbReference>
<evidence type="ECO:0000256" key="11">
    <source>
        <dbReference type="PIRNR" id="PIRNR037093"/>
    </source>
</evidence>
<dbReference type="InterPro" id="IPR017106">
    <property type="entry name" value="Coatomer_gsu"/>
</dbReference>
<evidence type="ECO:0000256" key="10">
    <source>
        <dbReference type="ARBA" id="ARBA00023329"/>
    </source>
</evidence>
<dbReference type="Gene3D" id="2.60.40.1480">
    <property type="entry name" value="Coatomer, gamma subunit, appendage domain"/>
    <property type="match status" value="1"/>
</dbReference>
<comment type="caution">
    <text evidence="15">The sequence shown here is derived from an EMBL/GenBank/DDBJ whole genome shotgun (WGS) entry which is preliminary data.</text>
</comment>
<dbReference type="PIRSF" id="PIRSF037093">
    <property type="entry name" value="Coatomer_gamma_subunit"/>
    <property type="match status" value="1"/>
</dbReference>
<keyword evidence="5" id="KW-0677">Repeat</keyword>
<dbReference type="GO" id="GO:0006886">
    <property type="term" value="P:intracellular protein transport"/>
    <property type="evidence" value="ECO:0007669"/>
    <property type="project" value="InterPro"/>
</dbReference>
<keyword evidence="16" id="KW-1185">Reference proteome</keyword>
<dbReference type="InterPro" id="IPR013041">
    <property type="entry name" value="Clathrin_app_Ig-like_sf"/>
</dbReference>
<dbReference type="EMBL" id="CAJFCJ010000006">
    <property type="protein sequence ID" value="CAD5115648.1"/>
    <property type="molecule type" value="Genomic_DNA"/>
</dbReference>
<dbReference type="GO" id="GO:0072384">
    <property type="term" value="P:organelle transport along microtubule"/>
    <property type="evidence" value="ECO:0007669"/>
    <property type="project" value="TreeGrafter"/>
</dbReference>
<gene>
    <name evidence="15" type="ORF">DGYR_LOCUS4367</name>
</gene>
<dbReference type="AlphaFoldDB" id="A0A7I8VHI4"/>
<evidence type="ECO:0000256" key="2">
    <source>
        <dbReference type="ARBA" id="ARBA00010720"/>
    </source>
</evidence>
<dbReference type="SUPFAM" id="SSF48371">
    <property type="entry name" value="ARM repeat"/>
    <property type="match status" value="1"/>
</dbReference>
<dbReference type="InterPro" id="IPR009028">
    <property type="entry name" value="Coatomer/calthrin_app_sub_C"/>
</dbReference>
<keyword evidence="6 11" id="KW-0931">ER-Golgi transport</keyword>
<dbReference type="InterPro" id="IPR012295">
    <property type="entry name" value="TBP_dom_sf"/>
</dbReference>
<dbReference type="FunFam" id="1.25.10.10:FF:000071">
    <property type="entry name" value="Coatomer subunit gamma"/>
    <property type="match status" value="1"/>
</dbReference>
<comment type="similarity">
    <text evidence="2 11">Belongs to the COPG family.</text>
</comment>
<comment type="subcellular location">
    <subcellularLocation>
        <location evidence="11">Cytoplasm</location>
    </subcellularLocation>
    <subcellularLocation>
        <location evidence="1 11">Golgi apparatus membrane</location>
        <topology evidence="1 11">Peripheral membrane protein</topology>
        <orientation evidence="1 11">Cytoplasmic side</orientation>
    </subcellularLocation>
    <subcellularLocation>
        <location evidence="11">Cytoplasmic vesicle</location>
        <location evidence="11">COPI-coated vesicle membrane</location>
        <topology evidence="11">Peripheral membrane protein</topology>
        <orientation evidence="11">Cytoplasmic side</orientation>
    </subcellularLocation>
</comment>
<evidence type="ECO:0000256" key="5">
    <source>
        <dbReference type="ARBA" id="ARBA00022737"/>
    </source>
</evidence>
<evidence type="ECO:0000313" key="15">
    <source>
        <dbReference type="EMBL" id="CAD5115648.1"/>
    </source>
</evidence>
<keyword evidence="3 11" id="KW-0813">Transport</keyword>
<dbReference type="FunFam" id="3.30.310.10:FF:000006">
    <property type="entry name" value="Coatomer subunit gamma"/>
    <property type="match status" value="1"/>
</dbReference>
<dbReference type="GO" id="GO:0006891">
    <property type="term" value="P:intra-Golgi vesicle-mediated transport"/>
    <property type="evidence" value="ECO:0007669"/>
    <property type="project" value="TreeGrafter"/>
</dbReference>
<evidence type="ECO:0000256" key="3">
    <source>
        <dbReference type="ARBA" id="ARBA00022448"/>
    </source>
</evidence>
<evidence type="ECO:0000256" key="7">
    <source>
        <dbReference type="ARBA" id="ARBA00022927"/>
    </source>
</evidence>
<dbReference type="GO" id="GO:0009306">
    <property type="term" value="P:protein secretion"/>
    <property type="evidence" value="ECO:0007669"/>
    <property type="project" value="TreeGrafter"/>
</dbReference>
<evidence type="ECO:0000256" key="4">
    <source>
        <dbReference type="ARBA" id="ARBA00022490"/>
    </source>
</evidence>
<keyword evidence="7 11" id="KW-0653">Protein transport</keyword>
<dbReference type="OrthoDB" id="1074925at2759"/>
<feature type="domain" description="Coatomer gamma subunit appendage Ig-like subdomain" evidence="13">
    <location>
        <begin position="618"/>
        <end position="759"/>
    </location>
</feature>
<name>A0A7I8VHI4_9ANNE</name>
<dbReference type="InterPro" id="IPR013040">
    <property type="entry name" value="Coatomer_gsu_app_Ig-like_dom"/>
</dbReference>
<proteinExistence type="inferred from homology"/>
<keyword evidence="9 11" id="KW-0472">Membrane</keyword>
<dbReference type="Pfam" id="PF01602">
    <property type="entry name" value="Adaptin_N"/>
    <property type="match status" value="1"/>
</dbReference>
<dbReference type="GO" id="GO:0006888">
    <property type="term" value="P:endoplasmic reticulum to Golgi vesicle-mediated transport"/>
    <property type="evidence" value="ECO:0007669"/>
    <property type="project" value="TreeGrafter"/>
</dbReference>
<evidence type="ECO:0000259" key="13">
    <source>
        <dbReference type="Pfam" id="PF08752"/>
    </source>
</evidence>
<evidence type="ECO:0000256" key="1">
    <source>
        <dbReference type="ARBA" id="ARBA00004255"/>
    </source>
</evidence>
<evidence type="ECO:0000259" key="12">
    <source>
        <dbReference type="Pfam" id="PF01602"/>
    </source>
</evidence>
<protein>
    <recommendedName>
        <fullName evidence="11">Coatomer subunit gamma</fullName>
    </recommendedName>
</protein>
<dbReference type="InterPro" id="IPR037067">
    <property type="entry name" value="Coatomer_gsu_app_sf"/>
</dbReference>
<organism evidence="15 16">
    <name type="scientific">Dimorphilus gyrociliatus</name>
    <dbReference type="NCBI Taxonomy" id="2664684"/>
    <lineage>
        <taxon>Eukaryota</taxon>
        <taxon>Metazoa</taxon>
        <taxon>Spiralia</taxon>
        <taxon>Lophotrochozoa</taxon>
        <taxon>Annelida</taxon>
        <taxon>Polychaeta</taxon>
        <taxon>Polychaeta incertae sedis</taxon>
        <taxon>Dinophilidae</taxon>
        <taxon>Dimorphilus</taxon>
    </lineage>
</organism>